<reference evidence="1" key="1">
    <citation type="journal article" date="2019" name="bioRxiv">
        <title>The Genome of the Zebra Mussel, Dreissena polymorpha: A Resource for Invasive Species Research.</title>
        <authorList>
            <person name="McCartney M.A."/>
            <person name="Auch B."/>
            <person name="Kono T."/>
            <person name="Mallez S."/>
            <person name="Zhang Y."/>
            <person name="Obille A."/>
            <person name="Becker A."/>
            <person name="Abrahante J.E."/>
            <person name="Garbe J."/>
            <person name="Badalamenti J.P."/>
            <person name="Herman A."/>
            <person name="Mangelson H."/>
            <person name="Liachko I."/>
            <person name="Sullivan S."/>
            <person name="Sone E.D."/>
            <person name="Koren S."/>
            <person name="Silverstein K.A.T."/>
            <person name="Beckman K.B."/>
            <person name="Gohl D.M."/>
        </authorList>
    </citation>
    <scope>NUCLEOTIDE SEQUENCE</scope>
    <source>
        <strain evidence="1">Duluth1</strain>
        <tissue evidence="1">Whole animal</tissue>
    </source>
</reference>
<evidence type="ECO:0000313" key="1">
    <source>
        <dbReference type="EMBL" id="KAH3710848.1"/>
    </source>
</evidence>
<evidence type="ECO:0000313" key="2">
    <source>
        <dbReference type="Proteomes" id="UP000828390"/>
    </source>
</evidence>
<dbReference type="AlphaFoldDB" id="A0A9D3Z146"/>
<organism evidence="1 2">
    <name type="scientific">Dreissena polymorpha</name>
    <name type="common">Zebra mussel</name>
    <name type="synonym">Mytilus polymorpha</name>
    <dbReference type="NCBI Taxonomy" id="45954"/>
    <lineage>
        <taxon>Eukaryota</taxon>
        <taxon>Metazoa</taxon>
        <taxon>Spiralia</taxon>
        <taxon>Lophotrochozoa</taxon>
        <taxon>Mollusca</taxon>
        <taxon>Bivalvia</taxon>
        <taxon>Autobranchia</taxon>
        <taxon>Heteroconchia</taxon>
        <taxon>Euheterodonta</taxon>
        <taxon>Imparidentia</taxon>
        <taxon>Neoheterodontei</taxon>
        <taxon>Myida</taxon>
        <taxon>Dreissenoidea</taxon>
        <taxon>Dreissenidae</taxon>
        <taxon>Dreissena</taxon>
    </lineage>
</organism>
<dbReference type="Proteomes" id="UP000828390">
    <property type="component" value="Unassembled WGS sequence"/>
</dbReference>
<reference evidence="1" key="2">
    <citation type="submission" date="2020-11" db="EMBL/GenBank/DDBJ databases">
        <authorList>
            <person name="McCartney M.A."/>
            <person name="Auch B."/>
            <person name="Kono T."/>
            <person name="Mallez S."/>
            <person name="Becker A."/>
            <person name="Gohl D.M."/>
            <person name="Silverstein K.A.T."/>
            <person name="Koren S."/>
            <person name="Bechman K.B."/>
            <person name="Herman A."/>
            <person name="Abrahante J.E."/>
            <person name="Garbe J."/>
        </authorList>
    </citation>
    <scope>NUCLEOTIDE SEQUENCE</scope>
    <source>
        <strain evidence="1">Duluth1</strain>
        <tissue evidence="1">Whole animal</tissue>
    </source>
</reference>
<name>A0A9D3Z146_DREPO</name>
<gene>
    <name evidence="1" type="ORF">DPMN_070343</name>
</gene>
<keyword evidence="2" id="KW-1185">Reference proteome</keyword>
<accession>A0A9D3Z146</accession>
<comment type="caution">
    <text evidence="1">The sequence shown here is derived from an EMBL/GenBank/DDBJ whole genome shotgun (WGS) entry which is preliminary data.</text>
</comment>
<dbReference type="EMBL" id="JAIWYP010000014">
    <property type="protein sequence ID" value="KAH3710848.1"/>
    <property type="molecule type" value="Genomic_DNA"/>
</dbReference>
<protein>
    <submittedName>
        <fullName evidence="1">Uncharacterized protein</fullName>
    </submittedName>
</protein>
<proteinExistence type="predicted"/>
<sequence>MVIFGIRIPGSGYLSNRKEIQISMECTIITGRDRMAMKGMSFKGILKIVLSLLTYQMGNL</sequence>